<dbReference type="GO" id="GO:0003964">
    <property type="term" value="F:RNA-directed DNA polymerase activity"/>
    <property type="evidence" value="ECO:0007669"/>
    <property type="project" value="UniProtKB-KW"/>
</dbReference>
<dbReference type="PANTHER" id="PTHR33710:SF64">
    <property type="entry name" value="ENDONUCLEASE_EXONUCLEASE_PHOSPHATASE DOMAIN-CONTAINING PROTEIN"/>
    <property type="match status" value="1"/>
</dbReference>
<dbReference type="AlphaFoldDB" id="A0A2U1MUJ3"/>
<gene>
    <name evidence="1" type="ORF">CTI12_AA341650</name>
</gene>
<sequence>MSKLDRFLVTDSFISLFPSISVVCLDRHLSDHRPILLREVKLDYGLTPFWLYHSWFSLDGFDDMVEQSWRSFSHVDSNDELQDIDKELDRSGVSDSLILRRHELKCQLNDIKIMEAKDSLQKSKVRWAIQGDENSKFFHGIINKKTFSFSDSWLLHDQAEELERSVSRDEIRLAVWDCGENKSPVKFIPQSKMQITKKVQQNTKGLHHKIPNKTTPLALSLCPLDQSSSSNAYPWSTPSCKQGQPQPSGEVFLMTWMAQALVLDSVMPRLETIKEYQEDMVNEVCSITPKPKEGMLMLHWYDDSPPGLEGLSLEETFGADDLDPHIDLNRPAYVSDE</sequence>
<dbReference type="EMBL" id="PKPP01004324">
    <property type="protein sequence ID" value="PWA64931.1"/>
    <property type="molecule type" value="Genomic_DNA"/>
</dbReference>
<accession>A0A2U1MUJ3</accession>
<evidence type="ECO:0000313" key="1">
    <source>
        <dbReference type="EMBL" id="PWA64931.1"/>
    </source>
</evidence>
<keyword evidence="1" id="KW-0695">RNA-directed DNA polymerase</keyword>
<dbReference type="PANTHER" id="PTHR33710">
    <property type="entry name" value="BNAC02G09200D PROTEIN"/>
    <property type="match status" value="1"/>
</dbReference>
<keyword evidence="1" id="KW-0808">Transferase</keyword>
<evidence type="ECO:0000313" key="2">
    <source>
        <dbReference type="Proteomes" id="UP000245207"/>
    </source>
</evidence>
<reference evidence="1 2" key="1">
    <citation type="journal article" date="2018" name="Mol. Plant">
        <title>The genome of Artemisia annua provides insight into the evolution of Asteraceae family and artemisinin biosynthesis.</title>
        <authorList>
            <person name="Shen Q."/>
            <person name="Zhang L."/>
            <person name="Liao Z."/>
            <person name="Wang S."/>
            <person name="Yan T."/>
            <person name="Shi P."/>
            <person name="Liu M."/>
            <person name="Fu X."/>
            <person name="Pan Q."/>
            <person name="Wang Y."/>
            <person name="Lv Z."/>
            <person name="Lu X."/>
            <person name="Zhang F."/>
            <person name="Jiang W."/>
            <person name="Ma Y."/>
            <person name="Chen M."/>
            <person name="Hao X."/>
            <person name="Li L."/>
            <person name="Tang Y."/>
            <person name="Lv G."/>
            <person name="Zhou Y."/>
            <person name="Sun X."/>
            <person name="Brodelius P.E."/>
            <person name="Rose J.K.C."/>
            <person name="Tang K."/>
        </authorList>
    </citation>
    <scope>NUCLEOTIDE SEQUENCE [LARGE SCALE GENOMIC DNA]</scope>
    <source>
        <strain evidence="2">cv. Huhao1</strain>
        <tissue evidence="1">Leaf</tissue>
    </source>
</reference>
<comment type="caution">
    <text evidence="1">The sequence shown here is derived from an EMBL/GenBank/DDBJ whole genome shotgun (WGS) entry which is preliminary data.</text>
</comment>
<proteinExistence type="predicted"/>
<keyword evidence="2" id="KW-1185">Reference proteome</keyword>
<organism evidence="1 2">
    <name type="scientific">Artemisia annua</name>
    <name type="common">Sweet wormwood</name>
    <dbReference type="NCBI Taxonomy" id="35608"/>
    <lineage>
        <taxon>Eukaryota</taxon>
        <taxon>Viridiplantae</taxon>
        <taxon>Streptophyta</taxon>
        <taxon>Embryophyta</taxon>
        <taxon>Tracheophyta</taxon>
        <taxon>Spermatophyta</taxon>
        <taxon>Magnoliopsida</taxon>
        <taxon>eudicotyledons</taxon>
        <taxon>Gunneridae</taxon>
        <taxon>Pentapetalae</taxon>
        <taxon>asterids</taxon>
        <taxon>campanulids</taxon>
        <taxon>Asterales</taxon>
        <taxon>Asteraceae</taxon>
        <taxon>Asteroideae</taxon>
        <taxon>Anthemideae</taxon>
        <taxon>Artemisiinae</taxon>
        <taxon>Artemisia</taxon>
    </lineage>
</organism>
<keyword evidence="1" id="KW-0548">Nucleotidyltransferase</keyword>
<dbReference type="Proteomes" id="UP000245207">
    <property type="component" value="Unassembled WGS sequence"/>
</dbReference>
<dbReference type="OrthoDB" id="1935089at2759"/>
<protein>
    <submittedName>
        <fullName evidence="1">LINE-1 reverse transcriptase isogeny</fullName>
    </submittedName>
</protein>
<name>A0A2U1MUJ3_ARTAN</name>